<feature type="compositionally biased region" description="Low complexity" evidence="3">
    <location>
        <begin position="69"/>
        <end position="80"/>
    </location>
</feature>
<feature type="compositionally biased region" description="Polar residues" evidence="3">
    <location>
        <begin position="500"/>
        <end position="513"/>
    </location>
</feature>
<keyword evidence="6" id="KW-1185">Reference proteome</keyword>
<feature type="region of interest" description="Disordered" evidence="3">
    <location>
        <begin position="68"/>
        <end position="345"/>
    </location>
</feature>
<dbReference type="InterPro" id="IPR035552">
    <property type="entry name" value="Mti1_SH3"/>
</dbReference>
<dbReference type="PANTHER" id="PTHR46026">
    <property type="entry name" value="RHO-TYPE GUANINE NUCLEOTIDE EXCHANGE FACTOR, ISOFORM F"/>
    <property type="match status" value="1"/>
</dbReference>
<feature type="compositionally biased region" description="Pro residues" evidence="3">
    <location>
        <begin position="711"/>
        <end position="728"/>
    </location>
</feature>
<keyword evidence="1 2" id="KW-0728">SH3 domain</keyword>
<feature type="compositionally biased region" description="Basic and acidic residues" evidence="3">
    <location>
        <begin position="514"/>
        <end position="531"/>
    </location>
</feature>
<reference evidence="5 6" key="1">
    <citation type="journal article" date="2009" name="Genome Res.">
        <title>Comparative genomics of protoploid Saccharomycetaceae.</title>
        <authorList>
            <consortium name="The Genolevures Consortium"/>
            <person name="Souciet J.-L."/>
            <person name="Dujon B."/>
            <person name="Gaillardin C."/>
            <person name="Johnston M."/>
            <person name="Baret P.V."/>
            <person name="Cliften P."/>
            <person name="Sherman D.J."/>
            <person name="Weissenbach J."/>
            <person name="Westhof E."/>
            <person name="Wincker P."/>
            <person name="Jubin C."/>
            <person name="Poulain J."/>
            <person name="Barbe V."/>
            <person name="Segurens B."/>
            <person name="Artiguenave F."/>
            <person name="Anthouard V."/>
            <person name="Vacherie B."/>
            <person name="Val M.-E."/>
            <person name="Fulton R.S."/>
            <person name="Minx P."/>
            <person name="Wilson R."/>
            <person name="Durrens P."/>
            <person name="Jean G."/>
            <person name="Marck C."/>
            <person name="Martin T."/>
            <person name="Nikolski M."/>
            <person name="Rolland T."/>
            <person name="Seret M.-L."/>
            <person name="Casaregola S."/>
            <person name="Despons L."/>
            <person name="Fairhead C."/>
            <person name="Fischer G."/>
            <person name="Lafontaine I."/>
            <person name="Leh V."/>
            <person name="Lemaire M."/>
            <person name="de Montigny J."/>
            <person name="Neuveglise C."/>
            <person name="Thierry A."/>
            <person name="Blanc-Lenfle I."/>
            <person name="Bleykasten C."/>
            <person name="Diffels J."/>
            <person name="Fritsch E."/>
            <person name="Frangeul L."/>
            <person name="Goeffon A."/>
            <person name="Jauniaux N."/>
            <person name="Kachouri-Lafond R."/>
            <person name="Payen C."/>
            <person name="Potier S."/>
            <person name="Pribylova L."/>
            <person name="Ozanne C."/>
            <person name="Richard G.-F."/>
            <person name="Sacerdot C."/>
            <person name="Straub M.-L."/>
            <person name="Talla E."/>
        </authorList>
    </citation>
    <scope>NUCLEOTIDE SEQUENCE [LARGE SCALE GENOMIC DNA]</scope>
    <source>
        <strain evidence="5 6">ATCC 2623 / CBS 732 / BCRC 21506 / NBRC 1130 / NCYC 568 / NRRL Y-229</strain>
    </source>
</reference>
<evidence type="ECO:0000313" key="5">
    <source>
        <dbReference type="EMBL" id="CAR27300.1"/>
    </source>
</evidence>
<dbReference type="FunCoup" id="C5DU39">
    <property type="interactions" value="221"/>
</dbReference>
<feature type="domain" description="SH3" evidence="4">
    <location>
        <begin position="5"/>
        <end position="69"/>
    </location>
</feature>
<organism evidence="5 6">
    <name type="scientific">Zygosaccharomyces rouxii (strain ATCC 2623 / CBS 732 / NBRC 1130 / NCYC 568 / NRRL Y-229)</name>
    <dbReference type="NCBI Taxonomy" id="559307"/>
    <lineage>
        <taxon>Eukaryota</taxon>
        <taxon>Fungi</taxon>
        <taxon>Dikarya</taxon>
        <taxon>Ascomycota</taxon>
        <taxon>Saccharomycotina</taxon>
        <taxon>Saccharomycetes</taxon>
        <taxon>Saccharomycetales</taxon>
        <taxon>Saccharomycetaceae</taxon>
        <taxon>Zygosaccharomyces</taxon>
    </lineage>
</organism>
<dbReference type="HOGENOM" id="CLU_003021_0_0_1"/>
<feature type="compositionally biased region" description="Polar residues" evidence="3">
    <location>
        <begin position="587"/>
        <end position="601"/>
    </location>
</feature>
<feature type="compositionally biased region" description="Polar residues" evidence="3">
    <location>
        <begin position="468"/>
        <end position="483"/>
    </location>
</feature>
<feature type="compositionally biased region" description="Low complexity" evidence="3">
    <location>
        <begin position="102"/>
        <end position="113"/>
    </location>
</feature>
<dbReference type="STRING" id="559307.C5DU39"/>
<dbReference type="GeneID" id="8203458"/>
<feature type="compositionally biased region" description="Pro residues" evidence="3">
    <location>
        <begin position="893"/>
        <end position="919"/>
    </location>
</feature>
<dbReference type="InterPro" id="IPR001452">
    <property type="entry name" value="SH3_domain"/>
</dbReference>
<feature type="compositionally biased region" description="Pro residues" evidence="3">
    <location>
        <begin position="653"/>
        <end position="662"/>
    </location>
</feature>
<name>C5DU39_ZYGRC</name>
<dbReference type="SMART" id="SM00326">
    <property type="entry name" value="SH3"/>
    <property type="match status" value="1"/>
</dbReference>
<dbReference type="CDD" id="cd11887">
    <property type="entry name" value="SH3_Bbc1"/>
    <property type="match status" value="1"/>
</dbReference>
<feature type="compositionally biased region" description="Acidic residues" evidence="3">
    <location>
        <begin position="81"/>
        <end position="93"/>
    </location>
</feature>
<dbReference type="Pfam" id="PF00018">
    <property type="entry name" value="SH3_1"/>
    <property type="match status" value="1"/>
</dbReference>
<evidence type="ECO:0000256" key="1">
    <source>
        <dbReference type="ARBA" id="ARBA00022443"/>
    </source>
</evidence>
<dbReference type="PROSITE" id="PS50002">
    <property type="entry name" value="SH3"/>
    <property type="match status" value="1"/>
</dbReference>
<evidence type="ECO:0000256" key="2">
    <source>
        <dbReference type="PROSITE-ProRule" id="PRU00192"/>
    </source>
</evidence>
<dbReference type="InterPro" id="IPR036028">
    <property type="entry name" value="SH3-like_dom_sf"/>
</dbReference>
<feature type="compositionally biased region" description="Basic and acidic residues" evidence="3">
    <location>
        <begin position="277"/>
        <end position="302"/>
    </location>
</feature>
<evidence type="ECO:0000313" key="6">
    <source>
        <dbReference type="Proteomes" id="UP000008536"/>
    </source>
</evidence>
<dbReference type="Proteomes" id="UP000008536">
    <property type="component" value="Chromosome C"/>
</dbReference>
<proteinExistence type="predicted"/>
<dbReference type="SUPFAM" id="SSF50044">
    <property type="entry name" value="SH3-domain"/>
    <property type="match status" value="1"/>
</dbReference>
<feature type="compositionally biased region" description="Pro residues" evidence="3">
    <location>
        <begin position="846"/>
        <end position="875"/>
    </location>
</feature>
<dbReference type="Pfam" id="PF25459">
    <property type="entry name" value="AIM3_BBC1_C"/>
    <property type="match status" value="1"/>
</dbReference>
<sequence>MSEPTVPFHVVAQYPYRSDFEDDLNFDKDQVITVTSIEDDQWYFGEFKSVDSELHQGIFPKGFVTIYEAPPAKNTPTTAAYDEDDEDDDEDDHWVDAQTTNSPKSRSRPSVSSYQDAIQGLNIPGNRGTVFYDSMEPAPVNEEKEEQQLQQEIQQPHHERKQSIASEVDFEPGPINHTGSNEFEQEQLPKTSLRERIAMLQEQQRRQMQKEQEKLAKRTKKEANPIEPAPSQSTKEGIEDKPPVSLDPSSRGLSRNIDSREELESPSLRDSASFGEGPRDDFNRHKEDETDHQHLTTEKPQEEFESQGMGPIEQKPNDEPNEDEEEDEDSEEDEEEKRRAALTAKMAKMADAQRFGGGPVGFNPFGMPPAFGAGIGAGSNKKKKSLSEKPTGDLDNEESSIPKVVPIMPFADPNAISFLNKPSTTEEFGDKELRDHDYPGVEKGKEGAEGAPLLDTPGALADEEEAGDSQSSFNENTAFQPSKNAAPKYTGESPAMVGNLAQSDSTGYDSSAENTDRNLSELADQQHHPTDKPSMPHVPPFPGSPPIPTNRDSFMDENAPSNSPGVSNPQASGFDKLFTNTEDLDRTPQNTDSYSRGSTIDPSMESSSQQKSLSRSGTSVPPLSPPSRHPSVRKTGSTLGRPPSTIDHVPSRKSPPPPPPSSIPGTHEHSAETTPVPGESELQRGLNPPASSNDGPSRGAPPVPGSGEPPKVAPPIPSGPPRGAPPVPSGFERSNSPPPPSIPSESPKGMPSHRSSTERPKSPPPPPIPDGPPMVAPPVPGSLERSGPPLSPPPIPDGPPRVAPPVPGSLEGSGSPKSPPPIVGTPGFPRSSAPPVPDTADLPRGHAPPVPGSPDVPKMGPPKAAPPIPGSPPIPLGKRASEDSAVSSGYTRDPPPVPGSVPPSASAPPVPAPAPPVPVESPTDEPKKLKRAGSTKEFPESSNQRSVEFNPSDSWWLEKIFPSRLFGPKVKCIMEVDDHLVNKRSHERYMVRDFYFLYEDFSQLHLSVNFNPDKPQETVRVTQTFHPIRHQPELLDEYSDKYGSFILQKAHSLVDSHTTDFLSSILSRLSPEIILPIESRTFGVPVFRYKAGEHPNVDNAKDIRPGDILVIRKGKFDVSTRTGERKILAVGSESEPYASVITDFELAKGKLRVIEEYSGKVFQSSYKLHHMRSGRLKIFRVTGRDYIGW</sequence>
<feature type="compositionally biased region" description="Pro residues" evidence="3">
    <location>
        <begin position="789"/>
        <end position="807"/>
    </location>
</feature>
<dbReference type="RefSeq" id="XP_002496233.1">
    <property type="nucleotide sequence ID" value="XM_002496188.1"/>
</dbReference>
<feature type="compositionally biased region" description="Polar residues" evidence="3">
    <location>
        <begin position="559"/>
        <end position="571"/>
    </location>
</feature>
<gene>
    <name evidence="5" type="ordered locus">ZYRO0C13662g</name>
</gene>
<dbReference type="InParanoid" id="C5DU39"/>
<accession>C5DU39</accession>
<feature type="compositionally biased region" description="Pro residues" evidence="3">
    <location>
        <begin position="762"/>
        <end position="780"/>
    </location>
</feature>
<dbReference type="InterPro" id="IPR057402">
    <property type="entry name" value="AIM3_BBC1_C"/>
</dbReference>
<feature type="compositionally biased region" description="Pro residues" evidence="3">
    <location>
        <begin position="536"/>
        <end position="548"/>
    </location>
</feature>
<dbReference type="EMBL" id="CU928175">
    <property type="protein sequence ID" value="CAR27300.1"/>
    <property type="molecule type" value="Genomic_DNA"/>
</dbReference>
<dbReference type="AlphaFoldDB" id="C5DU39"/>
<feature type="compositionally biased region" description="Low complexity" evidence="3">
    <location>
        <begin position="603"/>
        <end position="619"/>
    </location>
</feature>
<evidence type="ECO:0000259" key="4">
    <source>
        <dbReference type="PROSITE" id="PS50002"/>
    </source>
</evidence>
<dbReference type="Gene3D" id="2.30.30.40">
    <property type="entry name" value="SH3 Domains"/>
    <property type="match status" value="1"/>
</dbReference>
<feature type="region of interest" description="Disordered" evidence="3">
    <location>
        <begin position="366"/>
        <end position="948"/>
    </location>
</feature>
<feature type="compositionally biased region" description="Acidic residues" evidence="3">
    <location>
        <begin position="319"/>
        <end position="335"/>
    </location>
</feature>
<feature type="compositionally biased region" description="Basic and acidic residues" evidence="3">
    <location>
        <begin position="428"/>
        <end position="448"/>
    </location>
</feature>
<evidence type="ECO:0000256" key="3">
    <source>
        <dbReference type="SAM" id="MobiDB-lite"/>
    </source>
</evidence>
<dbReference type="KEGG" id="zro:ZYRO0C13662g"/>
<feature type="compositionally biased region" description="Basic and acidic residues" evidence="3">
    <location>
        <begin position="192"/>
        <end position="224"/>
    </location>
</feature>
<protein>
    <submittedName>
        <fullName evidence="5">ZYRO0C13662p</fullName>
    </submittedName>
</protein>
<dbReference type="PANTHER" id="PTHR46026:SF1">
    <property type="entry name" value="RHO-TYPE GUANINE NUCLEOTIDE EXCHANGE FACTOR, ISOFORM F"/>
    <property type="match status" value="1"/>
</dbReference>